<gene>
    <name evidence="1" type="ORF">B296_00026875</name>
</gene>
<proteinExistence type="predicted"/>
<dbReference type="EMBL" id="AMZH03004605">
    <property type="protein sequence ID" value="RRT68718.1"/>
    <property type="molecule type" value="Genomic_DNA"/>
</dbReference>
<reference evidence="1 2" key="1">
    <citation type="journal article" date="2014" name="Agronomy (Basel)">
        <title>A Draft Genome Sequence for Ensete ventricosum, the Drought-Tolerant Tree Against Hunger.</title>
        <authorList>
            <person name="Harrison J."/>
            <person name="Moore K.A."/>
            <person name="Paszkiewicz K."/>
            <person name="Jones T."/>
            <person name="Grant M."/>
            <person name="Ambacheew D."/>
            <person name="Muzemil S."/>
            <person name="Studholme D.J."/>
        </authorList>
    </citation>
    <scope>NUCLEOTIDE SEQUENCE [LARGE SCALE GENOMIC DNA]</scope>
</reference>
<evidence type="ECO:0000313" key="2">
    <source>
        <dbReference type="Proteomes" id="UP000287651"/>
    </source>
</evidence>
<organism evidence="1 2">
    <name type="scientific">Ensete ventricosum</name>
    <name type="common">Abyssinian banana</name>
    <name type="synonym">Musa ensete</name>
    <dbReference type="NCBI Taxonomy" id="4639"/>
    <lineage>
        <taxon>Eukaryota</taxon>
        <taxon>Viridiplantae</taxon>
        <taxon>Streptophyta</taxon>
        <taxon>Embryophyta</taxon>
        <taxon>Tracheophyta</taxon>
        <taxon>Spermatophyta</taxon>
        <taxon>Magnoliopsida</taxon>
        <taxon>Liliopsida</taxon>
        <taxon>Zingiberales</taxon>
        <taxon>Musaceae</taxon>
        <taxon>Ensete</taxon>
    </lineage>
</organism>
<protein>
    <submittedName>
        <fullName evidence="1">Uncharacterized protein</fullName>
    </submittedName>
</protein>
<evidence type="ECO:0000313" key="1">
    <source>
        <dbReference type="EMBL" id="RRT68718.1"/>
    </source>
</evidence>
<accession>A0A426ZXM9</accession>
<name>A0A426ZXM9_ENSVE</name>
<dbReference type="AlphaFoldDB" id="A0A426ZXM9"/>
<sequence length="97" mass="11349">MEKWVTPLRKEQGTPLLSDARGSMMAFFLPRHYKVPHVDRFFDALHKRRRWLRDLNPRANLSSLTEVRSFHLLLVFVGEKDHSLHVCSVLVVCGRVP</sequence>
<dbReference type="Proteomes" id="UP000287651">
    <property type="component" value="Unassembled WGS sequence"/>
</dbReference>
<comment type="caution">
    <text evidence="1">The sequence shown here is derived from an EMBL/GenBank/DDBJ whole genome shotgun (WGS) entry which is preliminary data.</text>
</comment>